<reference evidence="3 4" key="1">
    <citation type="submission" date="2017-04" db="EMBL/GenBank/DDBJ databases">
        <title>In vitro and in silico characterization of Lactobacillus paraplantarum D2-1, a starter culture for soymilk fermentation.</title>
        <authorList>
            <person name="Endo A."/>
            <person name="Sasaki F."/>
            <person name="Maeno S."/>
            <person name="Kanesaki Y."/>
            <person name="Kubota E."/>
            <person name="Torres G.A."/>
            <person name="Tomita S."/>
            <person name="Nakagawa J."/>
        </authorList>
    </citation>
    <scope>NUCLEOTIDE SEQUENCE [LARGE SCALE GENOMIC DNA]</scope>
    <source>
        <strain evidence="3 4">D2-1</strain>
    </source>
</reference>
<protein>
    <submittedName>
        <fullName evidence="3">Transcriptional antiterminator</fullName>
    </submittedName>
</protein>
<dbReference type="InterPro" id="IPR036650">
    <property type="entry name" value="CAT_RNA-bd_dom_sf"/>
</dbReference>
<keyword evidence="4" id="KW-1185">Reference proteome</keyword>
<dbReference type="PROSITE" id="PS51372">
    <property type="entry name" value="PRD_2"/>
    <property type="match status" value="2"/>
</dbReference>
<dbReference type="InterPro" id="IPR011608">
    <property type="entry name" value="PRD"/>
</dbReference>
<feature type="domain" description="PRD" evidence="2">
    <location>
        <begin position="64"/>
        <end position="169"/>
    </location>
</feature>
<gene>
    <name evidence="3" type="ORF">LPPLD21_03279</name>
</gene>
<dbReference type="SUPFAM" id="SSF50151">
    <property type="entry name" value="SacY-like RNA-binding domain"/>
    <property type="match status" value="1"/>
</dbReference>
<dbReference type="SMART" id="SM01061">
    <property type="entry name" value="CAT_RBD"/>
    <property type="match status" value="1"/>
</dbReference>
<dbReference type="InterPro" id="IPR004341">
    <property type="entry name" value="CAT_RNA-bd_dom"/>
</dbReference>
<evidence type="ECO:0000313" key="3">
    <source>
        <dbReference type="EMBL" id="GBF03708.1"/>
    </source>
</evidence>
<dbReference type="PANTHER" id="PTHR30185">
    <property type="entry name" value="CRYPTIC BETA-GLUCOSIDE BGL OPERON ANTITERMINATOR"/>
    <property type="match status" value="1"/>
</dbReference>
<dbReference type="Pfam" id="PF00874">
    <property type="entry name" value="PRD"/>
    <property type="match status" value="2"/>
</dbReference>
<evidence type="ECO:0000256" key="1">
    <source>
        <dbReference type="ARBA" id="ARBA00022737"/>
    </source>
</evidence>
<dbReference type="InterPro" id="IPR050661">
    <property type="entry name" value="BglG_antiterminators"/>
</dbReference>
<dbReference type="RefSeq" id="WP_146029312.1">
    <property type="nucleotide sequence ID" value="NZ_BDOR01000047.1"/>
</dbReference>
<organism evidence="3 4">
    <name type="scientific">Lactiplantibacillus paraplantarum</name>
    <dbReference type="NCBI Taxonomy" id="60520"/>
    <lineage>
        <taxon>Bacteria</taxon>
        <taxon>Bacillati</taxon>
        <taxon>Bacillota</taxon>
        <taxon>Bacilli</taxon>
        <taxon>Lactobacillales</taxon>
        <taxon>Lactobacillaceae</taxon>
        <taxon>Lactiplantibacillus</taxon>
    </lineage>
</organism>
<evidence type="ECO:0000259" key="2">
    <source>
        <dbReference type="PROSITE" id="PS51372"/>
    </source>
</evidence>
<accession>A0ABQ0NF64</accession>
<proteinExistence type="predicted"/>
<dbReference type="Gene3D" id="2.30.24.10">
    <property type="entry name" value="CAT RNA-binding domain"/>
    <property type="match status" value="1"/>
</dbReference>
<keyword evidence="1" id="KW-0677">Repeat</keyword>
<dbReference type="EMBL" id="BDOR01000047">
    <property type="protein sequence ID" value="GBF03708.1"/>
    <property type="molecule type" value="Genomic_DNA"/>
</dbReference>
<evidence type="ECO:0000313" key="4">
    <source>
        <dbReference type="Proteomes" id="UP000236162"/>
    </source>
</evidence>
<dbReference type="Proteomes" id="UP000236162">
    <property type="component" value="Unassembled WGS sequence"/>
</dbReference>
<feature type="domain" description="PRD" evidence="2">
    <location>
        <begin position="171"/>
        <end position="281"/>
    </location>
</feature>
<name>A0ABQ0NF64_9LACO</name>
<dbReference type="InterPro" id="IPR036634">
    <property type="entry name" value="PRD_sf"/>
</dbReference>
<dbReference type="Gene3D" id="1.10.1790.10">
    <property type="entry name" value="PRD domain"/>
    <property type="match status" value="2"/>
</dbReference>
<dbReference type="PANTHER" id="PTHR30185:SF15">
    <property type="entry name" value="CRYPTIC BETA-GLUCOSIDE BGL OPERON ANTITERMINATOR"/>
    <property type="match status" value="1"/>
</dbReference>
<sequence>MKIRRILTNNAVVVGQGSREKILCGKGIGFNTHKGGEVNESFITQSFVLNSNGETNNVESLVKGVPLNFINIADDVRKTCELELGKKFNSMFVITLADHLYSAIIRLKKGVKINNLLTYDIQNYYASEFEIAQSLVKKLSVQFKLKIPIDEAGFIALHIVNAQFDDKSSMDNAYHVTKLIQDILTIVKYHFSVMFDASSIYYYRFITHLKFFAYRLLNHEHPDSNVDEDLYEMIEKNFIDSLNCAKKIQDFILNNYKEQIDKDELCYLSIHIHRLVTKAIT</sequence>
<comment type="caution">
    <text evidence="3">The sequence shown here is derived from an EMBL/GenBank/DDBJ whole genome shotgun (WGS) entry which is preliminary data.</text>
</comment>
<dbReference type="Pfam" id="PF03123">
    <property type="entry name" value="CAT_RBD"/>
    <property type="match status" value="1"/>
</dbReference>
<dbReference type="SUPFAM" id="SSF63520">
    <property type="entry name" value="PTS-regulatory domain, PRD"/>
    <property type="match status" value="2"/>
</dbReference>